<dbReference type="PANTHER" id="PTHR41694:SF3">
    <property type="entry name" value="RNA-DIRECTED DNA POLYMERASE-RELATED"/>
    <property type="match status" value="1"/>
</dbReference>
<dbReference type="Pfam" id="PF00665">
    <property type="entry name" value="rve"/>
    <property type="match status" value="1"/>
</dbReference>
<dbReference type="Gene3D" id="3.30.420.10">
    <property type="entry name" value="Ribonuclease H-like superfamily/Ribonuclease H"/>
    <property type="match status" value="1"/>
</dbReference>
<feature type="domain" description="CCHC-type" evidence="15">
    <location>
        <begin position="270"/>
        <end position="285"/>
    </location>
</feature>
<dbReference type="Gene3D" id="4.10.60.10">
    <property type="entry name" value="Zinc finger, CCHC-type"/>
    <property type="match status" value="1"/>
</dbReference>
<dbReference type="SMART" id="SM00343">
    <property type="entry name" value="ZnF_C2HC"/>
    <property type="match status" value="1"/>
</dbReference>
<keyword evidence="9" id="KW-0229">DNA integration</keyword>
<name>A0A3M0ITI3_HIRRU</name>
<dbReference type="GO" id="GO:0016787">
    <property type="term" value="F:hydrolase activity"/>
    <property type="evidence" value="ECO:0007669"/>
    <property type="project" value="UniProtKB-KW"/>
</dbReference>
<dbReference type="InterPro" id="IPR001037">
    <property type="entry name" value="Integrase_C_retrovir"/>
</dbReference>
<keyword evidence="11" id="KW-0238">DNA-binding</keyword>
<dbReference type="InterPro" id="IPR036397">
    <property type="entry name" value="RNaseH_sf"/>
</dbReference>
<dbReference type="PROSITE" id="PS50158">
    <property type="entry name" value="ZF_CCHC"/>
    <property type="match status" value="1"/>
</dbReference>
<evidence type="ECO:0000259" key="17">
    <source>
        <dbReference type="PROSITE" id="PS51027"/>
    </source>
</evidence>
<dbReference type="SUPFAM" id="SSF53098">
    <property type="entry name" value="Ribonuclease H-like"/>
    <property type="match status" value="1"/>
</dbReference>
<dbReference type="GO" id="GO:0004519">
    <property type="term" value="F:endonuclease activity"/>
    <property type="evidence" value="ECO:0007669"/>
    <property type="project" value="UniProtKB-KW"/>
</dbReference>
<evidence type="ECO:0000256" key="14">
    <source>
        <dbReference type="SAM" id="MobiDB-lite"/>
    </source>
</evidence>
<dbReference type="InterPro" id="IPR001584">
    <property type="entry name" value="Integrase_cat-core"/>
</dbReference>
<dbReference type="GO" id="GO:0008270">
    <property type="term" value="F:zinc ion binding"/>
    <property type="evidence" value="ECO:0007669"/>
    <property type="project" value="UniProtKB-KW"/>
</dbReference>
<evidence type="ECO:0000256" key="3">
    <source>
        <dbReference type="ARBA" id="ARBA00022722"/>
    </source>
</evidence>
<evidence type="ECO:0000313" key="18">
    <source>
        <dbReference type="EMBL" id="RMB92691.1"/>
    </source>
</evidence>
<dbReference type="EMBL" id="QRBI01000220">
    <property type="protein sequence ID" value="RMB92691.1"/>
    <property type="molecule type" value="Genomic_DNA"/>
</dbReference>
<dbReference type="Gene3D" id="1.10.375.10">
    <property type="entry name" value="Human Immunodeficiency Virus Type 1 Capsid Protein"/>
    <property type="match status" value="1"/>
</dbReference>
<dbReference type="InterPro" id="IPR001878">
    <property type="entry name" value="Znf_CCHC"/>
</dbReference>
<evidence type="ECO:0000256" key="1">
    <source>
        <dbReference type="ARBA" id="ARBA00022679"/>
    </source>
</evidence>
<evidence type="ECO:0000256" key="2">
    <source>
        <dbReference type="ARBA" id="ARBA00022695"/>
    </source>
</evidence>
<gene>
    <name evidence="18" type="ORF">DUI87_31000</name>
</gene>
<dbReference type="Pfam" id="PF00098">
    <property type="entry name" value="zf-CCHC"/>
    <property type="match status" value="1"/>
</dbReference>
<dbReference type="InterPro" id="IPR008919">
    <property type="entry name" value="Retrov_capsid_N"/>
</dbReference>
<dbReference type="Pfam" id="PF00552">
    <property type="entry name" value="IN_DBD_C"/>
    <property type="match status" value="1"/>
</dbReference>
<keyword evidence="19" id="KW-1185">Reference proteome</keyword>
<dbReference type="GO" id="GO:0015074">
    <property type="term" value="P:DNA integration"/>
    <property type="evidence" value="ECO:0007669"/>
    <property type="project" value="UniProtKB-KW"/>
</dbReference>
<feature type="DNA-binding region" description="Integrase-type" evidence="13">
    <location>
        <begin position="442"/>
        <end position="489"/>
    </location>
</feature>
<feature type="domain" description="Integrase-type" evidence="17">
    <location>
        <begin position="442"/>
        <end position="489"/>
    </location>
</feature>
<evidence type="ECO:0000256" key="5">
    <source>
        <dbReference type="ARBA" id="ARBA00022759"/>
    </source>
</evidence>
<reference evidence="18 19" key="1">
    <citation type="submission" date="2018-07" db="EMBL/GenBank/DDBJ databases">
        <title>A high quality draft genome assembly of the barn swallow (H. rustica rustica).</title>
        <authorList>
            <person name="Formenti G."/>
            <person name="Chiara M."/>
            <person name="Poveda L."/>
            <person name="Francoijs K.-J."/>
            <person name="Bonisoli-Alquati A."/>
            <person name="Canova L."/>
            <person name="Gianfranceschi L."/>
            <person name="Horner D.S."/>
            <person name="Saino N."/>
        </authorList>
    </citation>
    <scope>NUCLEOTIDE SEQUENCE [LARGE SCALE GENOMIC DNA]</scope>
    <source>
        <strain evidence="18">Chelidonia</strain>
        <tissue evidence="18">Blood</tissue>
    </source>
</reference>
<keyword evidence="4" id="KW-0479">Metal-binding</keyword>
<keyword evidence="8" id="KW-0862">Zinc</keyword>
<organism evidence="18 19">
    <name type="scientific">Hirundo rustica rustica</name>
    <dbReference type="NCBI Taxonomy" id="333673"/>
    <lineage>
        <taxon>Eukaryota</taxon>
        <taxon>Metazoa</taxon>
        <taxon>Chordata</taxon>
        <taxon>Craniata</taxon>
        <taxon>Vertebrata</taxon>
        <taxon>Euteleostomi</taxon>
        <taxon>Archelosauria</taxon>
        <taxon>Archosauria</taxon>
        <taxon>Dinosauria</taxon>
        <taxon>Saurischia</taxon>
        <taxon>Theropoda</taxon>
        <taxon>Coelurosauria</taxon>
        <taxon>Aves</taxon>
        <taxon>Neognathae</taxon>
        <taxon>Neoaves</taxon>
        <taxon>Telluraves</taxon>
        <taxon>Australaves</taxon>
        <taxon>Passeriformes</taxon>
        <taxon>Sylvioidea</taxon>
        <taxon>Hirundinidae</taxon>
        <taxon>Hirundo</taxon>
    </lineage>
</organism>
<keyword evidence="1" id="KW-0808">Transferase</keyword>
<evidence type="ECO:0000256" key="13">
    <source>
        <dbReference type="PROSITE-ProRule" id="PRU00506"/>
    </source>
</evidence>
<dbReference type="PROSITE" id="PS50994">
    <property type="entry name" value="INTEGRASE"/>
    <property type="match status" value="1"/>
</dbReference>
<dbReference type="SUPFAM" id="SSF47943">
    <property type="entry name" value="Retrovirus capsid protein, N-terminal core domain"/>
    <property type="match status" value="1"/>
</dbReference>
<evidence type="ECO:0000256" key="12">
    <source>
        <dbReference type="PROSITE-ProRule" id="PRU00047"/>
    </source>
</evidence>
<dbReference type="PROSITE" id="PS51027">
    <property type="entry name" value="INTEGRASE_DBD"/>
    <property type="match status" value="1"/>
</dbReference>
<evidence type="ECO:0000256" key="7">
    <source>
        <dbReference type="ARBA" id="ARBA00022801"/>
    </source>
</evidence>
<evidence type="ECO:0000259" key="15">
    <source>
        <dbReference type="PROSITE" id="PS50158"/>
    </source>
</evidence>
<dbReference type="GO" id="GO:0035613">
    <property type="term" value="F:RNA stem-loop binding"/>
    <property type="evidence" value="ECO:0007669"/>
    <property type="project" value="TreeGrafter"/>
</dbReference>
<dbReference type="InterPro" id="IPR045345">
    <property type="entry name" value="Gag_p24_C"/>
</dbReference>
<dbReference type="AlphaFoldDB" id="A0A3M0ITI3"/>
<protein>
    <submittedName>
        <fullName evidence="18">Uncharacterized protein</fullName>
    </submittedName>
</protein>
<dbReference type="InterPro" id="IPR036862">
    <property type="entry name" value="Integrase_C_dom_sf_retrovir"/>
</dbReference>
<dbReference type="Gene3D" id="2.30.30.10">
    <property type="entry name" value="Integrase, C-terminal domain superfamily, retroviral"/>
    <property type="match status" value="1"/>
</dbReference>
<dbReference type="OrthoDB" id="9381447at2759"/>
<feature type="region of interest" description="Disordered" evidence="14">
    <location>
        <begin position="486"/>
        <end position="519"/>
    </location>
</feature>
<dbReference type="Gene3D" id="1.10.1200.30">
    <property type="match status" value="1"/>
</dbReference>
<keyword evidence="3" id="KW-0540">Nuclease</keyword>
<dbReference type="InterPro" id="IPR008916">
    <property type="entry name" value="Retrov_capsid_C"/>
</dbReference>
<evidence type="ECO:0000256" key="4">
    <source>
        <dbReference type="ARBA" id="ARBA00022723"/>
    </source>
</evidence>
<dbReference type="GO" id="GO:0016032">
    <property type="term" value="P:viral process"/>
    <property type="evidence" value="ECO:0007669"/>
    <property type="project" value="InterPro"/>
</dbReference>
<dbReference type="SUPFAM" id="SSF50122">
    <property type="entry name" value="DNA-binding domain of retroviral integrase"/>
    <property type="match status" value="1"/>
</dbReference>
<dbReference type="PANTHER" id="PTHR41694">
    <property type="entry name" value="ENDOGENOUS RETROVIRUS GROUP K MEMBER POL PROTEIN"/>
    <property type="match status" value="1"/>
</dbReference>
<evidence type="ECO:0000256" key="10">
    <source>
        <dbReference type="ARBA" id="ARBA00022918"/>
    </source>
</evidence>
<dbReference type="Pfam" id="PF19317">
    <property type="entry name" value="Gag_p24_C"/>
    <property type="match status" value="1"/>
</dbReference>
<feature type="domain" description="Integrase catalytic" evidence="16">
    <location>
        <begin position="317"/>
        <end position="451"/>
    </location>
</feature>
<keyword evidence="7" id="KW-0378">Hydrolase</keyword>
<feature type="region of interest" description="Disordered" evidence="14">
    <location>
        <begin position="235"/>
        <end position="258"/>
    </location>
</feature>
<evidence type="ECO:0000259" key="16">
    <source>
        <dbReference type="PROSITE" id="PS50994"/>
    </source>
</evidence>
<dbReference type="SUPFAM" id="SSF57756">
    <property type="entry name" value="Retrovirus zinc finger-like domains"/>
    <property type="match status" value="1"/>
</dbReference>
<keyword evidence="10" id="KW-0695">RNA-directed DNA polymerase</keyword>
<dbReference type="InterPro" id="IPR036875">
    <property type="entry name" value="Znf_CCHC_sf"/>
</dbReference>
<evidence type="ECO:0000256" key="11">
    <source>
        <dbReference type="ARBA" id="ARBA00023125"/>
    </source>
</evidence>
<evidence type="ECO:0000256" key="9">
    <source>
        <dbReference type="ARBA" id="ARBA00022908"/>
    </source>
</evidence>
<dbReference type="Pfam" id="PF00607">
    <property type="entry name" value="Gag_p24"/>
    <property type="match status" value="1"/>
</dbReference>
<evidence type="ECO:0000313" key="19">
    <source>
        <dbReference type="Proteomes" id="UP000269221"/>
    </source>
</evidence>
<keyword evidence="5" id="KW-0255">Endonuclease</keyword>
<dbReference type="GO" id="GO:0003964">
    <property type="term" value="F:RNA-directed DNA polymerase activity"/>
    <property type="evidence" value="ECO:0007669"/>
    <property type="project" value="UniProtKB-KW"/>
</dbReference>
<keyword evidence="6 12" id="KW-0863">Zinc-finger</keyword>
<dbReference type="GO" id="GO:0003677">
    <property type="term" value="F:DNA binding"/>
    <property type="evidence" value="ECO:0007669"/>
    <property type="project" value="UniProtKB-KW"/>
</dbReference>
<comment type="caution">
    <text evidence="18">The sequence shown here is derived from an EMBL/GenBank/DDBJ whole genome shotgun (WGS) entry which is preliminary data.</text>
</comment>
<accession>A0A3M0ITI3</accession>
<sequence length="519" mass="59051">MPGVAPVVYTGKRHVRREYLPFSYQDIKELCKMQKQFGRTSEIFKGMMKATFNSNEMVPSDIKDLFRCLLAPSEYDLWEGLWKKALKLVLQEIQQTPVAQDSDYNDITHDRLCSEGDLSSANEQIRLLSKSVLDKICNAAEKTFYQIPSPEIKTSYVNIKQFPSENFLQFVDRLRTQVESQVQDSVVQAELIKEMAQRNANETCRRIILSLPLDPSPSLAQMIEACTRRAELFSAPERNPGLTHPKPVAAAAPGARRQPMSSDQLQHIICHRCKRPGHFAKACPENQKRKSTDWTVITVDLQNISQDMKANHMEPNREKTEHAKKHLVQAFSVLGIPKEIKTDNSPAYTSKEFLEFVQQWGVEHKTGIPHSPTGQAVVERAHQTLKQVLARQSSTTVGMSPHEKLCKAMFTINFLNCSFENMSQPVVRHFNSGNQFKLSQRPPVMIRDPETWETKGPYELVTGGHGYACVATPSGPRWIPQKWVKPFVPKNPSPAEGDKRQVAIASKRRRRRMEEKESS</sequence>
<keyword evidence="2" id="KW-0548">Nucleotidyltransferase</keyword>
<dbReference type="InterPro" id="IPR012337">
    <property type="entry name" value="RNaseH-like_sf"/>
</dbReference>
<dbReference type="SUPFAM" id="SSF47353">
    <property type="entry name" value="Retrovirus capsid dimerization domain-like"/>
    <property type="match status" value="1"/>
</dbReference>
<evidence type="ECO:0000256" key="8">
    <source>
        <dbReference type="ARBA" id="ARBA00022833"/>
    </source>
</evidence>
<evidence type="ECO:0000256" key="6">
    <source>
        <dbReference type="ARBA" id="ARBA00022771"/>
    </source>
</evidence>
<proteinExistence type="predicted"/>
<dbReference type="Proteomes" id="UP000269221">
    <property type="component" value="Unassembled WGS sequence"/>
</dbReference>